<dbReference type="InterPro" id="IPR017853">
    <property type="entry name" value="GH"/>
</dbReference>
<keyword evidence="4" id="KW-0378">Hydrolase</keyword>
<evidence type="ECO:0000256" key="4">
    <source>
        <dbReference type="ARBA" id="ARBA00022801"/>
    </source>
</evidence>
<dbReference type="Proteomes" id="UP000294835">
    <property type="component" value="Unassembled WGS sequence"/>
</dbReference>
<organism evidence="7 8">
    <name type="scientific">Rhodovulum marinum</name>
    <dbReference type="NCBI Taxonomy" id="320662"/>
    <lineage>
        <taxon>Bacteria</taxon>
        <taxon>Pseudomonadati</taxon>
        <taxon>Pseudomonadota</taxon>
        <taxon>Alphaproteobacteria</taxon>
        <taxon>Rhodobacterales</taxon>
        <taxon>Paracoccaceae</taxon>
        <taxon>Rhodovulum</taxon>
    </lineage>
</organism>
<dbReference type="GO" id="GO:0005975">
    <property type="term" value="P:carbohydrate metabolic process"/>
    <property type="evidence" value="ECO:0007669"/>
    <property type="project" value="InterPro"/>
</dbReference>
<dbReference type="InterPro" id="IPR050226">
    <property type="entry name" value="NagZ_Beta-hexosaminidase"/>
</dbReference>
<evidence type="ECO:0000256" key="1">
    <source>
        <dbReference type="ARBA" id="ARBA00001231"/>
    </source>
</evidence>
<proteinExistence type="inferred from homology"/>
<dbReference type="GO" id="GO:0004563">
    <property type="term" value="F:beta-N-acetylhexosaminidase activity"/>
    <property type="evidence" value="ECO:0007669"/>
    <property type="project" value="UniProtKB-EC"/>
</dbReference>
<evidence type="ECO:0000259" key="6">
    <source>
        <dbReference type="Pfam" id="PF00933"/>
    </source>
</evidence>
<dbReference type="InterPro" id="IPR001764">
    <property type="entry name" value="Glyco_hydro_3_N"/>
</dbReference>
<dbReference type="EC" id="3.2.1.52" evidence="3"/>
<evidence type="ECO:0000256" key="5">
    <source>
        <dbReference type="ARBA" id="ARBA00023295"/>
    </source>
</evidence>
<dbReference type="Gene3D" id="3.20.20.300">
    <property type="entry name" value="Glycoside hydrolase, family 3, N-terminal domain"/>
    <property type="match status" value="1"/>
</dbReference>
<dbReference type="SUPFAM" id="SSF51445">
    <property type="entry name" value="(Trans)glycosidases"/>
    <property type="match status" value="1"/>
</dbReference>
<dbReference type="NCBIfam" id="NF003740">
    <property type="entry name" value="PRK05337.1"/>
    <property type="match status" value="1"/>
</dbReference>
<dbReference type="Pfam" id="PF00933">
    <property type="entry name" value="Glyco_hydro_3"/>
    <property type="match status" value="1"/>
</dbReference>
<sequence length="345" mass="36609">MHPGSGPVKDRAGAFILGCSGPALTAAERRFFAEANPLGFILFARNIKDPAQLRGLTDALRDTVGRNAPILIDQEGGRVQRLNPPHWRPWAPAADQIAAVGPQHAARSMFLRSRLIARELHWMGIDVNCAPLADIARPETHAILKNRCYGTEPGPVAKIARAVADGLLEGGVLPVLKHIPGHGRATVDSHLALPRVKTPMAALEGTDFAAFKALADLPLGMTAHVVYDALDPDRPATTSPEATAFIRKELGFDGFLMTDDISMQALSGDIADRCTAGLRAGCDAVLHCNGNLAEMEAVATASGTLREKGAARAARALARRRPPVPSDIAALVAELDALLGKRRDA</sequence>
<dbReference type="InterPro" id="IPR036962">
    <property type="entry name" value="Glyco_hydro_3_N_sf"/>
</dbReference>
<dbReference type="GO" id="GO:0009254">
    <property type="term" value="P:peptidoglycan turnover"/>
    <property type="evidence" value="ECO:0007669"/>
    <property type="project" value="TreeGrafter"/>
</dbReference>
<protein>
    <recommendedName>
        <fullName evidence="3">beta-N-acetylhexosaminidase</fullName>
        <ecNumber evidence="3">3.2.1.52</ecNumber>
    </recommendedName>
</protein>
<evidence type="ECO:0000256" key="3">
    <source>
        <dbReference type="ARBA" id="ARBA00012663"/>
    </source>
</evidence>
<gene>
    <name evidence="7" type="ORF">EV662_103121</name>
</gene>
<evidence type="ECO:0000313" key="8">
    <source>
        <dbReference type="Proteomes" id="UP000294835"/>
    </source>
</evidence>
<accession>A0A4R2Q6A1</accession>
<keyword evidence="8" id="KW-1185">Reference proteome</keyword>
<comment type="catalytic activity">
    <reaction evidence="1">
        <text>Hydrolysis of terminal non-reducing N-acetyl-D-hexosamine residues in N-acetyl-beta-D-hexosaminides.</text>
        <dbReference type="EC" id="3.2.1.52"/>
    </reaction>
</comment>
<evidence type="ECO:0000313" key="7">
    <source>
        <dbReference type="EMBL" id="TCP42215.1"/>
    </source>
</evidence>
<feature type="domain" description="Glycoside hydrolase family 3 N-terminal" evidence="6">
    <location>
        <begin position="39"/>
        <end position="303"/>
    </location>
</feature>
<keyword evidence="5" id="KW-0326">Glycosidase</keyword>
<reference evidence="7 8" key="1">
    <citation type="submission" date="2019-03" db="EMBL/GenBank/DDBJ databases">
        <title>Genomic Encyclopedia of Type Strains, Phase IV (KMG-IV): sequencing the most valuable type-strain genomes for metagenomic binning, comparative biology and taxonomic classification.</title>
        <authorList>
            <person name="Goeker M."/>
        </authorList>
    </citation>
    <scope>NUCLEOTIDE SEQUENCE [LARGE SCALE GENOMIC DNA]</scope>
    <source>
        <strain evidence="7 8">DSM 18063</strain>
    </source>
</reference>
<dbReference type="PANTHER" id="PTHR30480:SF13">
    <property type="entry name" value="BETA-HEXOSAMINIDASE"/>
    <property type="match status" value="1"/>
</dbReference>
<dbReference type="EMBL" id="SLXP01000003">
    <property type="protein sequence ID" value="TCP42215.1"/>
    <property type="molecule type" value="Genomic_DNA"/>
</dbReference>
<comment type="caution">
    <text evidence="7">The sequence shown here is derived from an EMBL/GenBank/DDBJ whole genome shotgun (WGS) entry which is preliminary data.</text>
</comment>
<name>A0A4R2Q6A1_9RHOB</name>
<evidence type="ECO:0000256" key="2">
    <source>
        <dbReference type="ARBA" id="ARBA00005336"/>
    </source>
</evidence>
<dbReference type="AlphaFoldDB" id="A0A4R2Q6A1"/>
<dbReference type="PANTHER" id="PTHR30480">
    <property type="entry name" value="BETA-HEXOSAMINIDASE-RELATED"/>
    <property type="match status" value="1"/>
</dbReference>
<comment type="similarity">
    <text evidence="2">Belongs to the glycosyl hydrolase 3 family.</text>
</comment>